<dbReference type="SUPFAM" id="SSF48179">
    <property type="entry name" value="6-phosphogluconate dehydrogenase C-terminal domain-like"/>
    <property type="match status" value="2"/>
</dbReference>
<dbReference type="InterPro" id="IPR008927">
    <property type="entry name" value="6-PGluconate_DH-like_C_sf"/>
</dbReference>
<dbReference type="PANTHER" id="PTHR21363">
    <property type="entry name" value="PREPHENATE DEHYDROGENASE"/>
    <property type="match status" value="1"/>
</dbReference>
<protein>
    <submittedName>
        <fullName evidence="2">Prephenate dehydrogenase (NADP(+))</fullName>
        <ecNumber evidence="2">1.3.1.13</ecNumber>
    </submittedName>
</protein>
<dbReference type="InterPro" id="IPR050812">
    <property type="entry name" value="Preph/Arog_dehydrog"/>
</dbReference>
<dbReference type="OrthoDB" id="5399569at2759"/>
<reference evidence="2" key="1">
    <citation type="submission" date="2022-07" db="EMBL/GenBank/DDBJ databases">
        <title>Phylogenomic reconstructions and comparative analyses of Kickxellomycotina fungi.</title>
        <authorList>
            <person name="Reynolds N.K."/>
            <person name="Stajich J.E."/>
            <person name="Barry K."/>
            <person name="Grigoriev I.V."/>
            <person name="Crous P."/>
            <person name="Smith M.E."/>
        </authorList>
    </citation>
    <scope>NUCLEOTIDE SEQUENCE</scope>
    <source>
        <strain evidence="2">RSA 567</strain>
    </source>
</reference>
<dbReference type="PANTHER" id="PTHR21363:SF0">
    <property type="entry name" value="PREPHENATE DEHYDROGENASE [NADP(+)]"/>
    <property type="match status" value="1"/>
</dbReference>
<organism evidence="2 3">
    <name type="scientific">Dimargaris verticillata</name>
    <dbReference type="NCBI Taxonomy" id="2761393"/>
    <lineage>
        <taxon>Eukaryota</taxon>
        <taxon>Fungi</taxon>
        <taxon>Fungi incertae sedis</taxon>
        <taxon>Zoopagomycota</taxon>
        <taxon>Kickxellomycotina</taxon>
        <taxon>Dimargaritomycetes</taxon>
        <taxon>Dimargaritales</taxon>
        <taxon>Dimargaritaceae</taxon>
        <taxon>Dimargaris</taxon>
    </lineage>
</organism>
<dbReference type="GO" id="GO:0004665">
    <property type="term" value="F:prephenate dehydrogenase (NADP+) activity"/>
    <property type="evidence" value="ECO:0007669"/>
    <property type="project" value="UniProtKB-EC"/>
</dbReference>
<comment type="caution">
    <text evidence="2">The sequence shown here is derived from an EMBL/GenBank/DDBJ whole genome shotgun (WGS) entry which is preliminary data.</text>
</comment>
<dbReference type="Gene3D" id="1.10.3660.10">
    <property type="entry name" value="6-phosphogluconate dehydrogenase C-terminal like domain"/>
    <property type="match status" value="2"/>
</dbReference>
<dbReference type="GO" id="GO:0006571">
    <property type="term" value="P:tyrosine biosynthetic process"/>
    <property type="evidence" value="ECO:0007669"/>
    <property type="project" value="TreeGrafter"/>
</dbReference>
<accession>A0A9W8B2Z5</accession>
<dbReference type="Proteomes" id="UP001151582">
    <property type="component" value="Unassembled WGS sequence"/>
</dbReference>
<dbReference type="GO" id="GO:0070403">
    <property type="term" value="F:NAD+ binding"/>
    <property type="evidence" value="ECO:0007669"/>
    <property type="project" value="TreeGrafter"/>
</dbReference>
<evidence type="ECO:0000313" key="3">
    <source>
        <dbReference type="Proteomes" id="UP001151582"/>
    </source>
</evidence>
<dbReference type="EC" id="1.3.1.13" evidence="2"/>
<name>A0A9W8B2Z5_9FUNG</name>
<sequence length="219" mass="25156">MAIRIYGSKWHVYAGLAILNPFAKAQIQQYVQSVSELYKLMITRNRDAFRTRILEAGKFVFGGPDRYREPILLTDQIMEQFSLGSIPPKERKGNSHLSLLAMVDCWHRMGINPFDHLICQTPPFRLWLGITEYCFKNCEILEESMEAALTDQDIHVEDLSFYTAALGWAQCIQLGSFEGYNLRFQDTADFFQSRFDEGKRNSTAMINLITKKTAKVHGA</sequence>
<evidence type="ECO:0000256" key="1">
    <source>
        <dbReference type="ARBA" id="ARBA00023002"/>
    </source>
</evidence>
<dbReference type="EMBL" id="JANBQB010001386">
    <property type="protein sequence ID" value="KAJ1971412.1"/>
    <property type="molecule type" value="Genomic_DNA"/>
</dbReference>
<keyword evidence="1 2" id="KW-0560">Oxidoreductase</keyword>
<dbReference type="AlphaFoldDB" id="A0A9W8B2Z5"/>
<keyword evidence="3" id="KW-1185">Reference proteome</keyword>
<gene>
    <name evidence="2" type="primary">TYR1_2</name>
    <name evidence="2" type="ORF">H4R34_005754</name>
</gene>
<dbReference type="GO" id="GO:0008977">
    <property type="term" value="F:prephenate dehydrogenase (NAD+) activity"/>
    <property type="evidence" value="ECO:0007669"/>
    <property type="project" value="TreeGrafter"/>
</dbReference>
<proteinExistence type="predicted"/>
<evidence type="ECO:0000313" key="2">
    <source>
        <dbReference type="EMBL" id="KAJ1971412.1"/>
    </source>
</evidence>